<gene>
    <name evidence="3" type="ORF">PENTCL1PPCAC_6859</name>
</gene>
<feature type="signal peptide" evidence="2">
    <location>
        <begin position="1"/>
        <end position="19"/>
    </location>
</feature>
<name>A0AAV5SWQ4_9BILA</name>
<evidence type="ECO:0000256" key="2">
    <source>
        <dbReference type="SAM" id="SignalP"/>
    </source>
</evidence>
<dbReference type="EMBL" id="BTSX01000002">
    <property type="protein sequence ID" value="GMS84684.1"/>
    <property type="molecule type" value="Genomic_DNA"/>
</dbReference>
<dbReference type="AlphaFoldDB" id="A0AAV5SWQ4"/>
<protein>
    <submittedName>
        <fullName evidence="3">Uncharacterized protein</fullName>
    </submittedName>
</protein>
<evidence type="ECO:0000256" key="1">
    <source>
        <dbReference type="SAM" id="MobiDB-lite"/>
    </source>
</evidence>
<accession>A0AAV5SWQ4</accession>
<organism evidence="3 4">
    <name type="scientific">Pristionchus entomophagus</name>
    <dbReference type="NCBI Taxonomy" id="358040"/>
    <lineage>
        <taxon>Eukaryota</taxon>
        <taxon>Metazoa</taxon>
        <taxon>Ecdysozoa</taxon>
        <taxon>Nematoda</taxon>
        <taxon>Chromadorea</taxon>
        <taxon>Rhabditida</taxon>
        <taxon>Rhabditina</taxon>
        <taxon>Diplogasteromorpha</taxon>
        <taxon>Diplogasteroidea</taxon>
        <taxon>Neodiplogasteridae</taxon>
        <taxon>Pristionchus</taxon>
    </lineage>
</organism>
<evidence type="ECO:0000313" key="4">
    <source>
        <dbReference type="Proteomes" id="UP001432027"/>
    </source>
</evidence>
<sequence length="487" mass="54288">MHLSLLLISLFIISEVSFSSHLSCDFNSECCWSSPMGQKWVRRHRIGINDYMRTFMVGRGRPPPKSNFIVRAQKGGESLYESCSFCSENGVIHIQYRHWQSPSADLRICWRLSNETLSPDRCQKIGGSRQSQLISQQIVVPQRRDVKISFILARSNDKNSEGVAMLDKISLKTALCNQEDVSPPGISALPPSPSPPSPPSPPHLSLPPSIPPPPTASLPPLSTRIQSSDPSSPFLDHQTLEEKKPPTATTAFAAKSNVIPPSPGNPLTDLLGDDFVKFLDPNYESEDDYKEEEENGETEEIIVTTSTISTTTNMIRAKNPHHHNPSHEILHETDECSTKGGCLFDRAFCTYTQQEGITHQTPFTLTKIGTSSFAQATVPPNNVSVIETRTKMSKDHVILFDALIFEPNTRMAGCCFHPKNPLSCSYTLPSLMPVWQTARFDCKPGTTKLMFLCENYSNKPAVCAIDNVRIHLMSDIFFLEPCQKRQL</sequence>
<proteinExistence type="predicted"/>
<feature type="region of interest" description="Disordered" evidence="1">
    <location>
        <begin position="181"/>
        <end position="243"/>
    </location>
</feature>
<feature type="compositionally biased region" description="Pro residues" evidence="1">
    <location>
        <begin position="190"/>
        <end position="217"/>
    </location>
</feature>
<reference evidence="3" key="1">
    <citation type="submission" date="2023-10" db="EMBL/GenBank/DDBJ databases">
        <title>Genome assembly of Pristionchus species.</title>
        <authorList>
            <person name="Yoshida K."/>
            <person name="Sommer R.J."/>
        </authorList>
    </citation>
    <scope>NUCLEOTIDE SEQUENCE</scope>
    <source>
        <strain evidence="3">RS0144</strain>
    </source>
</reference>
<dbReference type="Proteomes" id="UP001432027">
    <property type="component" value="Unassembled WGS sequence"/>
</dbReference>
<feature type="chain" id="PRO_5044011529" evidence="2">
    <location>
        <begin position="20"/>
        <end position="487"/>
    </location>
</feature>
<comment type="caution">
    <text evidence="3">The sequence shown here is derived from an EMBL/GenBank/DDBJ whole genome shotgun (WGS) entry which is preliminary data.</text>
</comment>
<feature type="non-terminal residue" evidence="3">
    <location>
        <position position="487"/>
    </location>
</feature>
<keyword evidence="4" id="KW-1185">Reference proteome</keyword>
<evidence type="ECO:0000313" key="3">
    <source>
        <dbReference type="EMBL" id="GMS84684.1"/>
    </source>
</evidence>
<keyword evidence="2" id="KW-0732">Signal</keyword>